<name>A0A0X3VFY6_STRVO</name>
<evidence type="ECO:0000256" key="9">
    <source>
        <dbReference type="ARBA" id="ARBA00023065"/>
    </source>
</evidence>
<comment type="subcellular location">
    <subcellularLocation>
        <location evidence="1">Membrane</location>
        <topology evidence="1">Multi-pass membrane protein</topology>
    </subcellularLocation>
</comment>
<comment type="caution">
    <text evidence="14">The sequence shown here is derived from an EMBL/GenBank/DDBJ whole genome shotgun (WGS) entry which is preliminary data.</text>
</comment>
<evidence type="ECO:0000313" key="15">
    <source>
        <dbReference type="Proteomes" id="UP000053413"/>
    </source>
</evidence>
<dbReference type="RefSeq" id="WP_059149250.1">
    <property type="nucleotide sequence ID" value="NZ_LLZJ01000428.1"/>
</dbReference>
<feature type="transmembrane region" description="Helical" evidence="13">
    <location>
        <begin position="96"/>
        <end position="116"/>
    </location>
</feature>
<evidence type="ECO:0000256" key="5">
    <source>
        <dbReference type="ARBA" id="ARBA00022692"/>
    </source>
</evidence>
<keyword evidence="5 13" id="KW-0812">Transmembrane</keyword>
<dbReference type="PANTHER" id="PTHR31462">
    <property type="entry name" value="ENDOSOMAL/LYSOSOMAL POTASSIUM CHANNEL TMEM175"/>
    <property type="match status" value="1"/>
</dbReference>
<accession>A0A0X3VFY6</accession>
<evidence type="ECO:0000256" key="8">
    <source>
        <dbReference type="ARBA" id="ARBA00022989"/>
    </source>
</evidence>
<evidence type="ECO:0000256" key="11">
    <source>
        <dbReference type="ARBA" id="ARBA00023303"/>
    </source>
</evidence>
<evidence type="ECO:0000256" key="13">
    <source>
        <dbReference type="SAM" id="Phobius"/>
    </source>
</evidence>
<dbReference type="OrthoDB" id="7626281at2"/>
<dbReference type="GO" id="GO:0005267">
    <property type="term" value="F:potassium channel activity"/>
    <property type="evidence" value="ECO:0007669"/>
    <property type="project" value="UniProtKB-KW"/>
</dbReference>
<evidence type="ECO:0000256" key="7">
    <source>
        <dbReference type="ARBA" id="ARBA00022958"/>
    </source>
</evidence>
<evidence type="ECO:0008006" key="16">
    <source>
        <dbReference type="Google" id="ProtNLM"/>
    </source>
</evidence>
<feature type="transmembrane region" description="Helical" evidence="13">
    <location>
        <begin position="177"/>
        <end position="206"/>
    </location>
</feature>
<organism evidence="14 15">
    <name type="scientific">Streptomyces violaceusniger</name>
    <dbReference type="NCBI Taxonomy" id="68280"/>
    <lineage>
        <taxon>Bacteria</taxon>
        <taxon>Bacillati</taxon>
        <taxon>Actinomycetota</taxon>
        <taxon>Actinomycetes</taxon>
        <taxon>Kitasatosporales</taxon>
        <taxon>Streptomycetaceae</taxon>
        <taxon>Streptomyces</taxon>
        <taxon>Streptomyces violaceusniger group</taxon>
    </lineage>
</organism>
<protein>
    <recommendedName>
        <fullName evidence="16">DUF1211 domain-containing protein</fullName>
    </recommendedName>
</protein>
<gene>
    <name evidence="14" type="ORF">ADL28_43020</name>
</gene>
<dbReference type="Proteomes" id="UP000053413">
    <property type="component" value="Unassembled WGS sequence"/>
</dbReference>
<dbReference type="GO" id="GO:0016020">
    <property type="term" value="C:membrane"/>
    <property type="evidence" value="ECO:0007669"/>
    <property type="project" value="UniProtKB-SubCell"/>
</dbReference>
<evidence type="ECO:0000256" key="12">
    <source>
        <dbReference type="ARBA" id="ARBA00034430"/>
    </source>
</evidence>
<sequence length="225" mass="24210">MPPRFRVPAQRFTLSDTARAEAFSDGVFAIALTLLVLGLTTPAHPPGGLGDALARQWPAYLGYAASFSYIAVIWLNHHRAFLRIRSMDRGLHAANLFLLFTTAALAFPTEVVATALQADAWGTDAKVAVALYAALAAAMCLSWAALYHRLRRRPGLLENTIELTYVRHGWLRSWIGALAYALAGVLGVLVTPLAALGVFVLLPIFYFTTSEGLPGSRDTSGEAAA</sequence>
<feature type="transmembrane region" description="Helical" evidence="13">
    <location>
        <begin position="128"/>
        <end position="147"/>
    </location>
</feature>
<keyword evidence="8 13" id="KW-1133">Transmembrane helix</keyword>
<comment type="similarity">
    <text evidence="2">Belongs to the TMEM175 family.</text>
</comment>
<keyword evidence="10 13" id="KW-0472">Membrane</keyword>
<dbReference type="InterPro" id="IPR010617">
    <property type="entry name" value="TMEM175-like"/>
</dbReference>
<dbReference type="PANTHER" id="PTHR31462:SF5">
    <property type="entry name" value="ENDOSOMAL_LYSOSOMAL PROTON CHANNEL TMEM175"/>
    <property type="match status" value="1"/>
</dbReference>
<keyword evidence="4" id="KW-0633">Potassium transport</keyword>
<evidence type="ECO:0000256" key="6">
    <source>
        <dbReference type="ARBA" id="ARBA00022826"/>
    </source>
</evidence>
<reference evidence="15" key="1">
    <citation type="submission" date="2015-10" db="EMBL/GenBank/DDBJ databases">
        <authorList>
            <person name="Ju K.-S."/>
            <person name="Doroghazi J.R."/>
            <person name="Metcalf W.W."/>
        </authorList>
    </citation>
    <scope>NUCLEOTIDE SEQUENCE [LARGE SCALE GENOMIC DNA]</scope>
    <source>
        <strain evidence="15">NRRL F-8817</strain>
    </source>
</reference>
<evidence type="ECO:0000256" key="10">
    <source>
        <dbReference type="ARBA" id="ARBA00023136"/>
    </source>
</evidence>
<dbReference type="EMBL" id="LLZJ01000428">
    <property type="protein sequence ID" value="KUL43172.1"/>
    <property type="molecule type" value="Genomic_DNA"/>
</dbReference>
<evidence type="ECO:0000256" key="3">
    <source>
        <dbReference type="ARBA" id="ARBA00022448"/>
    </source>
</evidence>
<comment type="catalytic activity">
    <reaction evidence="12">
        <text>K(+)(in) = K(+)(out)</text>
        <dbReference type="Rhea" id="RHEA:29463"/>
        <dbReference type="ChEBI" id="CHEBI:29103"/>
    </reaction>
</comment>
<keyword evidence="11" id="KW-0407">Ion channel</keyword>
<dbReference type="GO" id="GO:0015252">
    <property type="term" value="F:proton channel activity"/>
    <property type="evidence" value="ECO:0007669"/>
    <property type="project" value="InterPro"/>
</dbReference>
<evidence type="ECO:0000256" key="1">
    <source>
        <dbReference type="ARBA" id="ARBA00004141"/>
    </source>
</evidence>
<dbReference type="Pfam" id="PF06736">
    <property type="entry name" value="TMEM175"/>
    <property type="match status" value="1"/>
</dbReference>
<feature type="transmembrane region" description="Helical" evidence="13">
    <location>
        <begin position="57"/>
        <end position="75"/>
    </location>
</feature>
<keyword evidence="7" id="KW-0630">Potassium</keyword>
<keyword evidence="3" id="KW-0813">Transport</keyword>
<feature type="transmembrane region" description="Helical" evidence="13">
    <location>
        <begin position="20"/>
        <end position="37"/>
    </location>
</feature>
<keyword evidence="6" id="KW-0631">Potassium channel</keyword>
<evidence type="ECO:0000256" key="4">
    <source>
        <dbReference type="ARBA" id="ARBA00022538"/>
    </source>
</evidence>
<evidence type="ECO:0000256" key="2">
    <source>
        <dbReference type="ARBA" id="ARBA00006920"/>
    </source>
</evidence>
<dbReference type="AlphaFoldDB" id="A0A0X3VFY6"/>
<evidence type="ECO:0000313" key="14">
    <source>
        <dbReference type="EMBL" id="KUL43172.1"/>
    </source>
</evidence>
<keyword evidence="9" id="KW-0406">Ion transport</keyword>
<proteinExistence type="inferred from homology"/>